<dbReference type="Pfam" id="PF16684">
    <property type="entry name" value="ResT-TelK_cat"/>
    <property type="match status" value="1"/>
</dbReference>
<evidence type="ECO:0000259" key="1">
    <source>
        <dbReference type="Pfam" id="PF16684"/>
    </source>
</evidence>
<evidence type="ECO:0000313" key="2">
    <source>
        <dbReference type="EMBL" id="WGM04087.1"/>
    </source>
</evidence>
<evidence type="ECO:0000313" key="3">
    <source>
        <dbReference type="Proteomes" id="UP001177595"/>
    </source>
</evidence>
<proteinExistence type="predicted"/>
<dbReference type="Proteomes" id="UP001177595">
    <property type="component" value="Plasmid paPv13"/>
</dbReference>
<accession>A0AA95K8Y6</accession>
<dbReference type="InterPro" id="IPR032047">
    <property type="entry name" value="ResT/TelK_cat"/>
</dbReference>
<dbReference type="AlphaFoldDB" id="A0AA95K8Y6"/>
<organism evidence="2 3">
    <name type="scientific">Arsenophonus nasoniae</name>
    <name type="common">son-killer infecting Nasonia vitripennis</name>
    <dbReference type="NCBI Taxonomy" id="638"/>
    <lineage>
        <taxon>Bacteria</taxon>
        <taxon>Pseudomonadati</taxon>
        <taxon>Pseudomonadota</taxon>
        <taxon>Gammaproteobacteria</taxon>
        <taxon>Enterobacterales</taxon>
        <taxon>Morganellaceae</taxon>
        <taxon>Arsenophonus</taxon>
    </lineage>
</organism>
<gene>
    <name evidence="2" type="ORF">QE210_21760</name>
</gene>
<keyword evidence="2" id="KW-0614">Plasmid</keyword>
<dbReference type="EMBL" id="CP123517">
    <property type="protein sequence ID" value="WGM04087.1"/>
    <property type="molecule type" value="Genomic_DNA"/>
</dbReference>
<dbReference type="RefSeq" id="WP_280627364.1">
    <property type="nucleotide sequence ID" value="NZ_CP123517.1"/>
</dbReference>
<sequence length="518" mass="59586">MKRDKTKSLVKQAKLYIDENDEKTTSADARRGSFHIYNYYVKKCLGLEEKKVFLEGKKINVWSFVKDCEYSRGELSASRIASLLIKYRRALKELGAIHKKFSRSLEAAKKEMIKAGVEQNVVDSLHPNLKVKTLEERIALLKRKYPKGSKSGTGAIIRQALDSIRIYHPSYYRLGGAVSYVKSITNEQQKIRLKAKHDEKIKVNPAFLLKKARAVLDDKNSKWTSLTVALCAVTGRRPTEIMKTAKFRIDNHTPENYIKFSGLLKSRDRRLDDDFGEWDIPVFHDSKAILRAHKRIRRKLREHEQKEQEASGKGNYWTGGYLRYINRKGEDVIASIFDPTLIHDVDHNMAINQQYNGVLNDELRKWFQSADIEIKSLRAIYTKMVWEREKDTSSETYDSMTTRVLCYSKDSISEAVKHYAAIELSDKIETLETTKGAEKTYIPSEELLKKMEAADSIIDKRSLRAPALKRIHQWAKSKASLGLSISELKPSYIRKNCLVDGKKINDRTAKLYLALIGI</sequence>
<feature type="domain" description="Telomere resolvase ResT/TelK catalytic" evidence="1">
    <location>
        <begin position="201"/>
        <end position="419"/>
    </location>
</feature>
<geneLocation type="plasmid" evidence="2 3">
    <name>paPv13</name>
</geneLocation>
<name>A0AA95K8Y6_9GAMM</name>
<reference evidence="2" key="1">
    <citation type="submission" date="2023-04" db="EMBL/GenBank/DDBJ databases">
        <title>Genome dynamics across the evolutionary transition to endosymbiosis.</title>
        <authorList>
            <person name="Siozios S."/>
            <person name="Nadal-Jimenez P."/>
            <person name="Azagi T."/>
            <person name="Sprong H."/>
            <person name="Frost C.L."/>
            <person name="Parratt S.R."/>
            <person name="Taylor G."/>
            <person name="Brettell L."/>
            <person name="Lew K.C."/>
            <person name="Croft L."/>
            <person name="King K.C."/>
            <person name="Brockhurst M.A."/>
            <person name="Hypsa V."/>
            <person name="Novakova E."/>
            <person name="Darby A.C."/>
            <person name="Hurst G.D.D."/>
        </authorList>
    </citation>
    <scope>NUCLEOTIDE SEQUENCE</scope>
    <source>
        <strain evidence="2">APv</strain>
        <plasmid evidence="2">paPv13</plasmid>
    </source>
</reference>
<dbReference type="Gene3D" id="1.10.443.30">
    <property type="entry name" value="Telomere resolvase"/>
    <property type="match status" value="1"/>
</dbReference>
<protein>
    <submittedName>
        <fullName evidence="2">Protelomerase family protein</fullName>
    </submittedName>
</protein>
<dbReference type="InterPro" id="IPR038280">
    <property type="entry name" value="ResT/TelK_cat_sf"/>
</dbReference>